<dbReference type="PANTHER" id="PTHR46382">
    <property type="entry name" value="PHOSPHATIDATE CYTIDYLYLTRANSFERASE"/>
    <property type="match status" value="1"/>
</dbReference>
<evidence type="ECO:0000256" key="19">
    <source>
        <dbReference type="ARBA" id="ARBA00031825"/>
    </source>
</evidence>
<sequence length="339" mass="39376">MNLKIDKKQIFKDRILPAIVVLIILIISLIVIRISFYWSIFWENKQVGFWVLRSLATLLIIGASFWFFYEVSYVFLKHNILACLQSLLLLFTIFLKSRFFENSILKNEVLPEFDLVLFRLIVLGDETFFIILLVNTLIMFLLRLILVWKQRNLVALIRNTFHFFFATLIISIMIRSFIFLNLIQSGIEYIILFILIASFHDIGGYFGGMFLGHKYFKNKLAPIISPKKTFEGSITGIVSAFLITLIFILIYFGVANQQGIKTDFISYLIQGDSRTIIFITFLIISPFFALIGDLYFSYVKRILEVKDFSNILKGHGGIIDRIDSISFVFFLFAILMLGF</sequence>
<keyword evidence="9" id="KW-0444">Lipid biosynthesis</keyword>
<organism evidence="25 27">
    <name type="scientific">Mycoplasmopsis cynos</name>
    <dbReference type="NCBI Taxonomy" id="171284"/>
    <lineage>
        <taxon>Bacteria</taxon>
        <taxon>Bacillati</taxon>
        <taxon>Mycoplasmatota</taxon>
        <taxon>Mycoplasmoidales</taxon>
        <taxon>Metamycoplasmataceae</taxon>
        <taxon>Mycoplasmopsis</taxon>
    </lineage>
</organism>
<evidence type="ECO:0000313" key="27">
    <source>
        <dbReference type="Proteomes" id="UP000289506"/>
    </source>
</evidence>
<evidence type="ECO:0000256" key="15">
    <source>
        <dbReference type="ARBA" id="ARBA00023136"/>
    </source>
</evidence>
<proteinExistence type="inferred from homology"/>
<keyword evidence="13 24" id="KW-1133">Transmembrane helix</keyword>
<dbReference type="Proteomes" id="UP001327314">
    <property type="component" value="Chromosome"/>
</dbReference>
<evidence type="ECO:0000313" key="25">
    <source>
        <dbReference type="EMBL" id="VEU64379.1"/>
    </source>
</evidence>
<feature type="transmembrane region" description="Helical" evidence="24">
    <location>
        <begin position="275"/>
        <end position="298"/>
    </location>
</feature>
<comment type="pathway">
    <text evidence="4">Lipid metabolism.</text>
</comment>
<feature type="transmembrane region" description="Helical" evidence="24">
    <location>
        <begin position="15"/>
        <end position="38"/>
    </location>
</feature>
<accession>A0A449AHE6</accession>
<evidence type="ECO:0000256" key="1">
    <source>
        <dbReference type="ARBA" id="ARBA00001698"/>
    </source>
</evidence>
<evidence type="ECO:0000256" key="16">
    <source>
        <dbReference type="ARBA" id="ARBA00023209"/>
    </source>
</evidence>
<dbReference type="Pfam" id="PF01148">
    <property type="entry name" value="CTP_transf_1"/>
    <property type="match status" value="1"/>
</dbReference>
<dbReference type="GO" id="GO:0016024">
    <property type="term" value="P:CDP-diacylglycerol biosynthetic process"/>
    <property type="evidence" value="ECO:0007669"/>
    <property type="project" value="TreeGrafter"/>
</dbReference>
<feature type="transmembrane region" description="Helical" evidence="24">
    <location>
        <begin position="233"/>
        <end position="255"/>
    </location>
</feature>
<gene>
    <name evidence="25" type="primary">cdsA</name>
    <name evidence="25" type="ORF">NCTC10142_00117</name>
    <name evidence="26" type="ORF">RRG46_00490</name>
</gene>
<protein>
    <recommendedName>
        <fullName evidence="7">Phosphatidate cytidylyltransferase</fullName>
        <ecNumber evidence="6">2.7.7.41</ecNumber>
    </recommendedName>
    <alternativeName>
        <fullName evidence="20">CDP-DAG synthase</fullName>
    </alternativeName>
    <alternativeName>
        <fullName evidence="22">CDP-DG synthase</fullName>
    </alternativeName>
    <alternativeName>
        <fullName evidence="18">CDP-diacylglycerol synthase</fullName>
    </alternativeName>
    <alternativeName>
        <fullName evidence="21">CDP-diglyceride pyrophosphorylase</fullName>
    </alternativeName>
    <alternativeName>
        <fullName evidence="23">CDP-diglyceride synthase</fullName>
    </alternativeName>
    <alternativeName>
        <fullName evidence="19">CTP:phosphatidate cytidylyltransferase</fullName>
    </alternativeName>
</protein>
<comment type="similarity">
    <text evidence="5">Belongs to the CDS family.</text>
</comment>
<reference evidence="26 28" key="2">
    <citation type="submission" date="2023-12" db="EMBL/GenBank/DDBJ databases">
        <title>Hybrid Genome Assemblies of Mycoplasma cynos and Mycoplasma felis isolated from Dogs and Cats with Infectious Respiratory Disease.</title>
        <authorList>
            <person name="Framst I."/>
            <person name="Cai H."/>
            <person name="Ramesh P."/>
            <person name="Maboni G."/>
        </authorList>
    </citation>
    <scope>NUCLEOTIDE SEQUENCE [LARGE SCALE GENOMIC DNA]</scope>
    <source>
        <strain evidence="26 28">30510</strain>
    </source>
</reference>
<keyword evidence="16" id="KW-0594">Phospholipid biosynthesis</keyword>
<keyword evidence="11 24" id="KW-0812">Transmembrane</keyword>
<dbReference type="GO" id="GO:0004605">
    <property type="term" value="F:phosphatidate cytidylyltransferase activity"/>
    <property type="evidence" value="ECO:0007669"/>
    <property type="project" value="UniProtKB-EC"/>
</dbReference>
<evidence type="ECO:0000313" key="28">
    <source>
        <dbReference type="Proteomes" id="UP001327314"/>
    </source>
</evidence>
<keyword evidence="15 24" id="KW-0472">Membrane</keyword>
<keyword evidence="12 25" id="KW-0548">Nucleotidyltransferase</keyword>
<keyword evidence="8" id="KW-1003">Cell membrane</keyword>
<feature type="transmembrane region" description="Helical" evidence="24">
    <location>
        <begin position="127"/>
        <end position="148"/>
    </location>
</feature>
<keyword evidence="25" id="KW-0614">Plasmid</keyword>
<evidence type="ECO:0000256" key="24">
    <source>
        <dbReference type="SAM" id="Phobius"/>
    </source>
</evidence>
<feature type="transmembrane region" description="Helical" evidence="24">
    <location>
        <begin position="50"/>
        <end position="69"/>
    </location>
</feature>
<evidence type="ECO:0000256" key="18">
    <source>
        <dbReference type="ARBA" id="ARBA00029893"/>
    </source>
</evidence>
<evidence type="ECO:0000256" key="10">
    <source>
        <dbReference type="ARBA" id="ARBA00022679"/>
    </source>
</evidence>
<evidence type="ECO:0000256" key="23">
    <source>
        <dbReference type="ARBA" id="ARBA00033406"/>
    </source>
</evidence>
<dbReference type="PANTHER" id="PTHR46382:SF1">
    <property type="entry name" value="PHOSPHATIDATE CYTIDYLYLTRANSFERASE"/>
    <property type="match status" value="1"/>
</dbReference>
<dbReference type="EMBL" id="LR214986">
    <property type="protein sequence ID" value="VEU64379.1"/>
    <property type="molecule type" value="Genomic_DNA"/>
</dbReference>
<evidence type="ECO:0000256" key="5">
    <source>
        <dbReference type="ARBA" id="ARBA00010185"/>
    </source>
</evidence>
<evidence type="ECO:0000256" key="7">
    <source>
        <dbReference type="ARBA" id="ARBA00019373"/>
    </source>
</evidence>
<evidence type="ECO:0000256" key="17">
    <source>
        <dbReference type="ARBA" id="ARBA00023264"/>
    </source>
</evidence>
<evidence type="ECO:0000256" key="8">
    <source>
        <dbReference type="ARBA" id="ARBA00022475"/>
    </source>
</evidence>
<evidence type="ECO:0000256" key="11">
    <source>
        <dbReference type="ARBA" id="ARBA00022692"/>
    </source>
</evidence>
<keyword evidence="17" id="KW-1208">Phospholipid metabolism</keyword>
<evidence type="ECO:0000313" key="26">
    <source>
        <dbReference type="EMBL" id="WQQ20023.1"/>
    </source>
</evidence>
<evidence type="ECO:0000256" key="14">
    <source>
        <dbReference type="ARBA" id="ARBA00023098"/>
    </source>
</evidence>
<keyword evidence="14" id="KW-0443">Lipid metabolism</keyword>
<evidence type="ECO:0000256" key="9">
    <source>
        <dbReference type="ARBA" id="ARBA00022516"/>
    </source>
</evidence>
<name>A0A449AHE6_9BACT</name>
<evidence type="ECO:0000256" key="2">
    <source>
        <dbReference type="ARBA" id="ARBA00004651"/>
    </source>
</evidence>
<feature type="transmembrane region" description="Helical" evidence="24">
    <location>
        <begin position="189"/>
        <end position="212"/>
    </location>
</feature>
<dbReference type="Proteomes" id="UP000289506">
    <property type="component" value="Plasmid 13"/>
</dbReference>
<dbReference type="EC" id="2.7.7.41" evidence="6"/>
<comment type="catalytic activity">
    <reaction evidence="1">
        <text>a 1,2-diacyl-sn-glycero-3-phosphate + CTP + H(+) = a CDP-1,2-diacyl-sn-glycerol + diphosphate</text>
        <dbReference type="Rhea" id="RHEA:16229"/>
        <dbReference type="ChEBI" id="CHEBI:15378"/>
        <dbReference type="ChEBI" id="CHEBI:33019"/>
        <dbReference type="ChEBI" id="CHEBI:37563"/>
        <dbReference type="ChEBI" id="CHEBI:58332"/>
        <dbReference type="ChEBI" id="CHEBI:58608"/>
        <dbReference type="EC" id="2.7.7.41"/>
    </reaction>
</comment>
<keyword evidence="10 25" id="KW-0808">Transferase</keyword>
<evidence type="ECO:0000256" key="4">
    <source>
        <dbReference type="ARBA" id="ARBA00005189"/>
    </source>
</evidence>
<evidence type="ECO:0000256" key="22">
    <source>
        <dbReference type="ARBA" id="ARBA00032743"/>
    </source>
</evidence>
<comment type="pathway">
    <text evidence="3">Phospholipid metabolism; CDP-diacylglycerol biosynthesis; CDP-diacylglycerol from sn-glycerol 3-phosphate: step 3/3.</text>
</comment>
<dbReference type="GO" id="GO:0005886">
    <property type="term" value="C:plasma membrane"/>
    <property type="evidence" value="ECO:0007669"/>
    <property type="project" value="UniProtKB-SubCell"/>
</dbReference>
<geneLocation type="plasmid" evidence="25 27">
    <name>13</name>
</geneLocation>
<evidence type="ECO:0000256" key="6">
    <source>
        <dbReference type="ARBA" id="ARBA00012487"/>
    </source>
</evidence>
<reference evidence="25 27" key="1">
    <citation type="submission" date="2019-01" db="EMBL/GenBank/DDBJ databases">
        <authorList>
            <consortium name="Pathogen Informatics"/>
        </authorList>
    </citation>
    <scope>NUCLEOTIDE SEQUENCE [LARGE SCALE GENOMIC DNA]</scope>
    <source>
        <strain evidence="25 27">NCTC10142</strain>
        <plasmid evidence="27">13</plasmid>
    </source>
</reference>
<evidence type="ECO:0000256" key="20">
    <source>
        <dbReference type="ARBA" id="ARBA00032253"/>
    </source>
</evidence>
<evidence type="ECO:0000256" key="13">
    <source>
        <dbReference type="ARBA" id="ARBA00022989"/>
    </source>
</evidence>
<dbReference type="AlphaFoldDB" id="A0A449AHE6"/>
<dbReference type="RefSeq" id="WP_129720390.1">
    <property type="nucleotide sequence ID" value="NZ_CP140753.1"/>
</dbReference>
<comment type="subcellular location">
    <subcellularLocation>
        <location evidence="2">Cell membrane</location>
        <topology evidence="2">Multi-pass membrane protein</topology>
    </subcellularLocation>
</comment>
<dbReference type="EMBL" id="CP141046">
    <property type="protein sequence ID" value="WQQ20023.1"/>
    <property type="molecule type" value="Genomic_DNA"/>
</dbReference>
<evidence type="ECO:0000256" key="12">
    <source>
        <dbReference type="ARBA" id="ARBA00022695"/>
    </source>
</evidence>
<evidence type="ECO:0000256" key="21">
    <source>
        <dbReference type="ARBA" id="ARBA00032396"/>
    </source>
</evidence>
<feature type="transmembrane region" description="Helical" evidence="24">
    <location>
        <begin position="81"/>
        <end position="100"/>
    </location>
</feature>
<evidence type="ECO:0000256" key="3">
    <source>
        <dbReference type="ARBA" id="ARBA00005119"/>
    </source>
</evidence>
<feature type="transmembrane region" description="Helical" evidence="24">
    <location>
        <begin position="160"/>
        <end position="183"/>
    </location>
</feature>
<feature type="transmembrane region" description="Helical" evidence="24">
    <location>
        <begin position="318"/>
        <end position="338"/>
    </location>
</feature>